<dbReference type="GO" id="GO:0006369">
    <property type="term" value="P:termination of RNA polymerase II transcription"/>
    <property type="evidence" value="ECO:0007669"/>
    <property type="project" value="TreeGrafter"/>
</dbReference>
<dbReference type="SMART" id="SM00535">
    <property type="entry name" value="RIBOc"/>
    <property type="match status" value="1"/>
</dbReference>
<dbReference type="GO" id="GO:0034475">
    <property type="term" value="P:U4 snRNA 3'-end processing"/>
    <property type="evidence" value="ECO:0007669"/>
    <property type="project" value="TreeGrafter"/>
</dbReference>
<name>A0A117E2N9_ASPNG</name>
<dbReference type="Gene3D" id="3.30.160.20">
    <property type="match status" value="1"/>
</dbReference>
<proteinExistence type="predicted"/>
<dbReference type="EMBL" id="BCMY01000010">
    <property type="protein sequence ID" value="GAQ43926.1"/>
    <property type="molecule type" value="Genomic_DNA"/>
</dbReference>
<evidence type="ECO:0000313" key="4">
    <source>
        <dbReference type="Proteomes" id="UP000068243"/>
    </source>
</evidence>
<dbReference type="VEuPathDB" id="FungiDB:M747DRAFT_374635"/>
<accession>A0A117E2N9</accession>
<comment type="caution">
    <text evidence="3">The sequence shown here is derived from an EMBL/GenBank/DDBJ whole genome shotgun (WGS) entry which is preliminary data.</text>
</comment>
<evidence type="ECO:0000313" key="3">
    <source>
        <dbReference type="EMBL" id="GAQ43926.1"/>
    </source>
</evidence>
<dbReference type="GO" id="GO:0004525">
    <property type="term" value="F:ribonuclease III activity"/>
    <property type="evidence" value="ECO:0007669"/>
    <property type="project" value="InterPro"/>
</dbReference>
<protein>
    <submittedName>
        <fullName evidence="3">RNase3 domain protein</fullName>
    </submittedName>
</protein>
<dbReference type="SUPFAM" id="SSF54768">
    <property type="entry name" value="dsRNA-binding domain-like"/>
    <property type="match status" value="1"/>
</dbReference>
<evidence type="ECO:0000259" key="2">
    <source>
        <dbReference type="PROSITE" id="PS50142"/>
    </source>
</evidence>
<dbReference type="Pfam" id="PF00636">
    <property type="entry name" value="Ribonuclease_3"/>
    <property type="match status" value="1"/>
</dbReference>
<reference evidence="4" key="1">
    <citation type="journal article" date="2016" name="Genome Announc.">
        <title>Draft genome sequence of Aspergillus niger strain An76.</title>
        <authorList>
            <person name="Gong W."/>
            <person name="Cheng Z."/>
            <person name="Zhang H."/>
            <person name="Liu L."/>
            <person name="Gao P."/>
            <person name="Wang L."/>
        </authorList>
    </citation>
    <scope>NUCLEOTIDE SEQUENCE [LARGE SCALE GENOMIC DNA]</scope>
    <source>
        <strain evidence="4">An76</strain>
    </source>
</reference>
<evidence type="ECO:0000256" key="1">
    <source>
        <dbReference type="ARBA" id="ARBA00022884"/>
    </source>
</evidence>
<feature type="domain" description="RNase III" evidence="2">
    <location>
        <begin position="147"/>
        <end position="255"/>
    </location>
</feature>
<dbReference type="OrthoDB" id="2392202at2759"/>
<sequence length="375" mass="41651">MTIMCSKRKSVFSLPSNSGKKKAKVNIYFRVPRLALTLPKYDDDLPLAKESIPSTHSPQSKENNVVLLRTLLQDIIQSQGISESRGFQTDADILTAATELDAALQRAAGAITSTTKCSQDATLPLETSEAKMESCLPRLPPILDDVLERAVFTHPGVSSNIGATYDRLEVLGDAYIELISTKLIWDTFQDIPSGRISQIRERLVKNETLSDYASKYGLDSRVSVPPDYQKQPKRWLKTKADIFEAYVAAVVLSDTSNGYRVAEEWLRQLWSPELEKLGKPKSSLHAKEALAKKIMGKGIKLNYIDERPPAQRGRGLQTYFIGVYLTGWGWNHKHLGSGQGSNKAIAGNEAAEQALSNEPLIEKIMEIKKAHLAQR</sequence>
<dbReference type="SUPFAM" id="SSF69065">
    <property type="entry name" value="RNase III domain-like"/>
    <property type="match status" value="1"/>
</dbReference>
<dbReference type="GO" id="GO:0005654">
    <property type="term" value="C:nucleoplasm"/>
    <property type="evidence" value="ECO:0007669"/>
    <property type="project" value="TreeGrafter"/>
</dbReference>
<organism evidence="3 4">
    <name type="scientific">Aspergillus niger</name>
    <dbReference type="NCBI Taxonomy" id="5061"/>
    <lineage>
        <taxon>Eukaryota</taxon>
        <taxon>Fungi</taxon>
        <taxon>Dikarya</taxon>
        <taxon>Ascomycota</taxon>
        <taxon>Pezizomycotina</taxon>
        <taxon>Eurotiomycetes</taxon>
        <taxon>Eurotiomycetidae</taxon>
        <taxon>Eurotiales</taxon>
        <taxon>Aspergillaceae</taxon>
        <taxon>Aspergillus</taxon>
        <taxon>Aspergillus subgen. Circumdati</taxon>
    </lineage>
</organism>
<dbReference type="VEuPathDB" id="FungiDB:ASPNIDRAFT2_1180965"/>
<dbReference type="GO" id="GO:0003723">
    <property type="term" value="F:RNA binding"/>
    <property type="evidence" value="ECO:0007669"/>
    <property type="project" value="UniProtKB-KW"/>
</dbReference>
<dbReference type="VEuPathDB" id="FungiDB:ATCC64974_7550"/>
<dbReference type="GO" id="GO:0006364">
    <property type="term" value="P:rRNA processing"/>
    <property type="evidence" value="ECO:0007669"/>
    <property type="project" value="TreeGrafter"/>
</dbReference>
<gene>
    <name evidence="3" type="ORF">ABL_06587</name>
</gene>
<dbReference type="AlphaFoldDB" id="A0A117E2N9"/>
<dbReference type="InterPro" id="IPR000999">
    <property type="entry name" value="RNase_III_dom"/>
</dbReference>
<dbReference type="InterPro" id="IPR036389">
    <property type="entry name" value="RNase_III_sf"/>
</dbReference>
<dbReference type="Proteomes" id="UP000068243">
    <property type="component" value="Unassembled WGS sequence"/>
</dbReference>
<dbReference type="PANTHER" id="PTHR11207:SF0">
    <property type="entry name" value="RIBONUCLEASE 3"/>
    <property type="match status" value="1"/>
</dbReference>
<dbReference type="Gene3D" id="1.10.1520.10">
    <property type="entry name" value="Ribonuclease III domain"/>
    <property type="match status" value="1"/>
</dbReference>
<dbReference type="PROSITE" id="PS50142">
    <property type="entry name" value="RNASE_3_2"/>
    <property type="match status" value="1"/>
</dbReference>
<dbReference type="CDD" id="cd00593">
    <property type="entry name" value="RIBOc"/>
    <property type="match status" value="1"/>
</dbReference>
<keyword evidence="1" id="KW-0694">RNA-binding</keyword>
<dbReference type="PANTHER" id="PTHR11207">
    <property type="entry name" value="RIBONUCLEASE III"/>
    <property type="match status" value="1"/>
</dbReference>
<dbReference type="OMA" id="QADMFEA"/>